<keyword evidence="2" id="KW-0677">Repeat</keyword>
<feature type="domain" description="CRM" evidence="9">
    <location>
        <begin position="374"/>
        <end position="470"/>
    </location>
</feature>
<gene>
    <name evidence="10" type="ORF">CUMW_120530</name>
</gene>
<organism evidence="10 11">
    <name type="scientific">Citrus unshiu</name>
    <name type="common">Satsuma mandarin</name>
    <name type="synonym">Citrus nobilis var. unshiu</name>
    <dbReference type="NCBI Taxonomy" id="55188"/>
    <lineage>
        <taxon>Eukaryota</taxon>
        <taxon>Viridiplantae</taxon>
        <taxon>Streptophyta</taxon>
        <taxon>Embryophyta</taxon>
        <taxon>Tracheophyta</taxon>
        <taxon>Spermatophyta</taxon>
        <taxon>Magnoliopsida</taxon>
        <taxon>eudicotyledons</taxon>
        <taxon>Gunneridae</taxon>
        <taxon>Pentapetalae</taxon>
        <taxon>rosids</taxon>
        <taxon>malvids</taxon>
        <taxon>Sapindales</taxon>
        <taxon>Rutaceae</taxon>
        <taxon>Aurantioideae</taxon>
        <taxon>Citrus</taxon>
    </lineage>
</organism>
<proteinExistence type="predicted"/>
<keyword evidence="4" id="KW-0809">Transit peptide</keyword>
<dbReference type="Proteomes" id="UP000236630">
    <property type="component" value="Unassembled WGS sequence"/>
</dbReference>
<comment type="caution">
    <text evidence="10">The sequence shown here is derived from an EMBL/GenBank/DDBJ whole genome shotgun (WGS) entry which is preliminary data.</text>
</comment>
<feature type="compositionally biased region" description="Basic and acidic residues" evidence="8">
    <location>
        <begin position="132"/>
        <end position="141"/>
    </location>
</feature>
<keyword evidence="5" id="KW-0508">mRNA splicing</keyword>
<dbReference type="InterPro" id="IPR001890">
    <property type="entry name" value="RNA-binding_CRM"/>
</dbReference>
<keyword evidence="6" id="KW-0687">Ribonucleoprotein</keyword>
<dbReference type="GO" id="GO:0000373">
    <property type="term" value="P:Group II intron splicing"/>
    <property type="evidence" value="ECO:0007669"/>
    <property type="project" value="InterPro"/>
</dbReference>
<evidence type="ECO:0000313" key="11">
    <source>
        <dbReference type="Proteomes" id="UP000236630"/>
    </source>
</evidence>
<dbReference type="InterPro" id="IPR035920">
    <property type="entry name" value="YhbY-like_sf"/>
</dbReference>
<dbReference type="Pfam" id="PF01985">
    <property type="entry name" value="CRS1_YhbY"/>
    <property type="match status" value="2"/>
</dbReference>
<reference evidence="10 11" key="1">
    <citation type="journal article" date="2017" name="Front. Genet.">
        <title>Draft sequencing of the heterozygous diploid genome of Satsuma (Citrus unshiu Marc.) using a hybrid assembly approach.</title>
        <authorList>
            <person name="Shimizu T."/>
            <person name="Tanizawa Y."/>
            <person name="Mochizuki T."/>
            <person name="Nagasaki H."/>
            <person name="Yoshioka T."/>
            <person name="Toyoda A."/>
            <person name="Fujiyama A."/>
            <person name="Kaminuma E."/>
            <person name="Nakamura Y."/>
        </authorList>
    </citation>
    <scope>NUCLEOTIDE SEQUENCE [LARGE SCALE GENOMIC DNA]</scope>
    <source>
        <strain evidence="11">cv. Miyagawa wase</strain>
    </source>
</reference>
<dbReference type="PANTHER" id="PTHR46247:SF1">
    <property type="entry name" value="CRS2-ASSOCIATED FACTOR 1, CHLOROPLASTIC"/>
    <property type="match status" value="1"/>
</dbReference>
<evidence type="ECO:0000256" key="4">
    <source>
        <dbReference type="ARBA" id="ARBA00022946"/>
    </source>
</evidence>
<feature type="region of interest" description="Disordered" evidence="8">
    <location>
        <begin position="73"/>
        <end position="149"/>
    </location>
</feature>
<dbReference type="AlphaFoldDB" id="A0A2H5PB73"/>
<keyword evidence="1" id="KW-0507">mRNA processing</keyword>
<dbReference type="GO" id="GO:1990904">
    <property type="term" value="C:ribonucleoprotein complex"/>
    <property type="evidence" value="ECO:0007669"/>
    <property type="project" value="UniProtKB-KW"/>
</dbReference>
<dbReference type="STRING" id="55188.A0A2H5PB73"/>
<sequence length="837" mass="92759">MALKLIIPFPIFSPPPNHNPNLNPNPPNHRPATEIRFSRWNNANAEEFNQRRRAQQEIEDDIRRHRRFDSATKITQSYDSSTSTATNGVAFKSAGTPSSPSRPSIPGRKSKYSKPATNSSVDHPAFRKISKREKTTNKSPEKPAASKSNISITEDGLSYVIDGAPFEFKYSYTEAPKAKPLKLREAAFSPFGPTTMGRPWTGRAPLPPSKKKLKEFDSFQLPPPNKKGVKPVQKPGPYLPGTGPRYVSTREEILGEPLTAEEVRELVESVKRSSRQLNMGRDGLTHNMLDNIHAHWKRRRACKIKCKGVCTVDMDNVCEQLEERTGGKIIYRRGGVLYLFRGRNYNYRNRPHFPLMLWKPITPVYPRLIQQVPDGLTLEEATEMRKKGRKLIPICKLGKNGVYCDLAKNVREAFEVCELVRINCQGMNGSDYRKIGAKLRDLVPCVLISFEREHILMWRGQEWKSSILKPGNDSEDAKESKVDGSISVAPPTAGNGSAPSHTQMLLVEGGSLNTFNSSISPKGYEEVQSALRENLSSIDGEEPFSVTKLSFADDNEQLSADESLSLADDDEPFSDSENLSSADDDEPFLASDSTTNVMEINETISATGCSNDKSDAMKNIFENVSKLENSGVGNDTSEPVSDTNECQTVLDNKGSVLGESAALSVGSETTLGSAESTRDQSEHFYVGSLNHDYQQNPSEVPEDHNVLTRLHGPSLEIVLHLMRQAVENGSAVVLDDATLDADSIYERSVAFAKSAPPGPVFQQRSRKIAIQKGEKKEAGHLKMKREVPNMVVSENRGNVRQSNRKKTKNSDEIEHGLDVVLSPQGSLKIDELAKLLA</sequence>
<dbReference type="PANTHER" id="PTHR46247">
    <property type="entry name" value="CRS2-ASSOCIATED FACTOR 1, CHLOROPLASTIC"/>
    <property type="match status" value="1"/>
</dbReference>
<protein>
    <recommendedName>
        <fullName evidence="9">CRM domain-containing protein</fullName>
    </recommendedName>
</protein>
<feature type="region of interest" description="Disordered" evidence="8">
    <location>
        <begin position="46"/>
        <end position="65"/>
    </location>
</feature>
<evidence type="ECO:0000256" key="8">
    <source>
        <dbReference type="SAM" id="MobiDB-lite"/>
    </source>
</evidence>
<dbReference type="SUPFAM" id="SSF75471">
    <property type="entry name" value="YhbY-like"/>
    <property type="match status" value="2"/>
</dbReference>
<dbReference type="SMART" id="SM01103">
    <property type="entry name" value="CRS1_YhbY"/>
    <property type="match status" value="2"/>
</dbReference>
<evidence type="ECO:0000256" key="7">
    <source>
        <dbReference type="PROSITE-ProRule" id="PRU00626"/>
    </source>
</evidence>
<dbReference type="SMR" id="A0A2H5PB73"/>
<dbReference type="Gene3D" id="3.30.110.60">
    <property type="entry name" value="YhbY-like"/>
    <property type="match status" value="2"/>
</dbReference>
<dbReference type="GO" id="GO:0006397">
    <property type="term" value="P:mRNA processing"/>
    <property type="evidence" value="ECO:0007669"/>
    <property type="project" value="UniProtKB-KW"/>
</dbReference>
<feature type="compositionally biased region" description="Low complexity" evidence="8">
    <location>
        <begin position="97"/>
        <end position="106"/>
    </location>
</feature>
<evidence type="ECO:0000259" key="9">
    <source>
        <dbReference type="PROSITE" id="PS51295"/>
    </source>
</evidence>
<dbReference type="PROSITE" id="PS51295">
    <property type="entry name" value="CRM"/>
    <property type="match status" value="2"/>
</dbReference>
<dbReference type="GO" id="GO:0003723">
    <property type="term" value="F:RNA binding"/>
    <property type="evidence" value="ECO:0007669"/>
    <property type="project" value="UniProtKB-UniRule"/>
</dbReference>
<dbReference type="FunFam" id="3.30.110.60:FF:000002">
    <property type="entry name" value="CRS2-associated factor 1, chloroplastic"/>
    <property type="match status" value="2"/>
</dbReference>
<keyword evidence="3 7" id="KW-0694">RNA-binding</keyword>
<evidence type="ECO:0000256" key="3">
    <source>
        <dbReference type="ARBA" id="ARBA00022884"/>
    </source>
</evidence>
<evidence type="ECO:0000256" key="5">
    <source>
        <dbReference type="ARBA" id="ARBA00023187"/>
    </source>
</evidence>
<feature type="compositionally biased region" description="Polar residues" evidence="8">
    <location>
        <begin position="73"/>
        <end position="87"/>
    </location>
</feature>
<evidence type="ECO:0000256" key="1">
    <source>
        <dbReference type="ARBA" id="ARBA00022664"/>
    </source>
</evidence>
<dbReference type="EMBL" id="BDQV01000054">
    <property type="protein sequence ID" value="GAY49622.1"/>
    <property type="molecule type" value="Genomic_DNA"/>
</dbReference>
<feature type="region of interest" description="Disordered" evidence="8">
    <location>
        <begin position="468"/>
        <end position="501"/>
    </location>
</feature>
<name>A0A2H5PB73_CITUN</name>
<feature type="region of interest" description="Disordered" evidence="8">
    <location>
        <begin position="564"/>
        <end position="590"/>
    </location>
</feature>
<accession>A0A2H5PB73</accession>
<evidence type="ECO:0000256" key="2">
    <source>
        <dbReference type="ARBA" id="ARBA00022737"/>
    </source>
</evidence>
<dbReference type="InterPro" id="IPR044599">
    <property type="entry name" value="CAF1P_plant"/>
</dbReference>
<evidence type="ECO:0000256" key="6">
    <source>
        <dbReference type="ARBA" id="ARBA00023274"/>
    </source>
</evidence>
<keyword evidence="11" id="KW-1185">Reference proteome</keyword>
<evidence type="ECO:0000313" key="10">
    <source>
        <dbReference type="EMBL" id="GAY49622.1"/>
    </source>
</evidence>
<feature type="region of interest" description="Disordered" evidence="8">
    <location>
        <begin position="217"/>
        <end position="246"/>
    </location>
</feature>
<feature type="domain" description="CRM" evidence="9">
    <location>
        <begin position="256"/>
        <end position="352"/>
    </location>
</feature>